<evidence type="ECO:0000313" key="5">
    <source>
        <dbReference type="Proteomes" id="UP000015106"/>
    </source>
</evidence>
<keyword evidence="5" id="KW-1185">Reference proteome</keyword>
<evidence type="ECO:0000313" key="4">
    <source>
        <dbReference type="EnsemblPlants" id="TuG1812G0300005887.01.T01"/>
    </source>
</evidence>
<evidence type="ECO:0000256" key="1">
    <source>
        <dbReference type="ARBA" id="ARBA00004167"/>
    </source>
</evidence>
<dbReference type="EnsemblPlants" id="TuG1812G0300005887.01.T01">
    <property type="protein sequence ID" value="TuG1812G0300005887.01.T01"/>
    <property type="gene ID" value="TuG1812G0300005887.01"/>
</dbReference>
<dbReference type="Gramene" id="TuG1812G0300005887.01.T01">
    <property type="protein sequence ID" value="TuG1812G0300005887.01.T01"/>
    <property type="gene ID" value="TuG1812G0300005887.01"/>
</dbReference>
<comment type="subcellular location">
    <subcellularLocation>
        <location evidence="1">Membrane</location>
        <topology evidence="1">Single-pass membrane protein</topology>
    </subcellularLocation>
</comment>
<dbReference type="PANTHER" id="PTHR33491">
    <property type="entry name" value="OSJNBA0016N04.9 PROTEIN"/>
    <property type="match status" value="1"/>
</dbReference>
<reference evidence="5" key="1">
    <citation type="journal article" date="2013" name="Nature">
        <title>Draft genome of the wheat A-genome progenitor Triticum urartu.</title>
        <authorList>
            <person name="Ling H.Q."/>
            <person name="Zhao S."/>
            <person name="Liu D."/>
            <person name="Wang J."/>
            <person name="Sun H."/>
            <person name="Zhang C."/>
            <person name="Fan H."/>
            <person name="Li D."/>
            <person name="Dong L."/>
            <person name="Tao Y."/>
            <person name="Gao C."/>
            <person name="Wu H."/>
            <person name="Li Y."/>
            <person name="Cui Y."/>
            <person name="Guo X."/>
            <person name="Zheng S."/>
            <person name="Wang B."/>
            <person name="Yu K."/>
            <person name="Liang Q."/>
            <person name="Yang W."/>
            <person name="Lou X."/>
            <person name="Chen J."/>
            <person name="Feng M."/>
            <person name="Jian J."/>
            <person name="Zhang X."/>
            <person name="Luo G."/>
            <person name="Jiang Y."/>
            <person name="Liu J."/>
            <person name="Wang Z."/>
            <person name="Sha Y."/>
            <person name="Zhang B."/>
            <person name="Wu H."/>
            <person name="Tang D."/>
            <person name="Shen Q."/>
            <person name="Xue P."/>
            <person name="Zou S."/>
            <person name="Wang X."/>
            <person name="Liu X."/>
            <person name="Wang F."/>
            <person name="Yang Y."/>
            <person name="An X."/>
            <person name="Dong Z."/>
            <person name="Zhang K."/>
            <person name="Zhang X."/>
            <person name="Luo M.C."/>
            <person name="Dvorak J."/>
            <person name="Tong Y."/>
            <person name="Wang J."/>
            <person name="Yang H."/>
            <person name="Li Z."/>
            <person name="Wang D."/>
            <person name="Zhang A."/>
            <person name="Wang J."/>
        </authorList>
    </citation>
    <scope>NUCLEOTIDE SEQUENCE</scope>
    <source>
        <strain evidence="5">cv. G1812</strain>
    </source>
</reference>
<protein>
    <recommendedName>
        <fullName evidence="3">Wall-associated receptor kinase galacturonan-binding domain-containing protein</fullName>
    </recommendedName>
</protein>
<proteinExistence type="predicted"/>
<reference evidence="4" key="3">
    <citation type="submission" date="2022-06" db="UniProtKB">
        <authorList>
            <consortium name="EnsemblPlants"/>
        </authorList>
    </citation>
    <scope>IDENTIFICATION</scope>
</reference>
<accession>A0A8R7U3A1</accession>
<dbReference type="InterPro" id="IPR025287">
    <property type="entry name" value="WAK_GUB"/>
</dbReference>
<evidence type="ECO:0000259" key="3">
    <source>
        <dbReference type="Pfam" id="PF13947"/>
    </source>
</evidence>
<keyword evidence="2" id="KW-0732">Signal</keyword>
<evidence type="ECO:0000256" key="2">
    <source>
        <dbReference type="ARBA" id="ARBA00022729"/>
    </source>
</evidence>
<dbReference type="GO" id="GO:0030247">
    <property type="term" value="F:polysaccharide binding"/>
    <property type="evidence" value="ECO:0007669"/>
    <property type="project" value="InterPro"/>
</dbReference>
<sequence>GCSKPNDRGYNPIQCWARCTRFCGKTSVQFPFGIEEGCFASEQFQLNCANLTSSPALMLGNAQVFDIYIEEGTINITNP</sequence>
<dbReference type="Pfam" id="PF13947">
    <property type="entry name" value="GUB_WAK_bind"/>
    <property type="match status" value="1"/>
</dbReference>
<name>A0A8R7U3A1_TRIUA</name>
<dbReference type="GO" id="GO:0016020">
    <property type="term" value="C:membrane"/>
    <property type="evidence" value="ECO:0007669"/>
    <property type="project" value="UniProtKB-SubCell"/>
</dbReference>
<dbReference type="Proteomes" id="UP000015106">
    <property type="component" value="Chromosome 3"/>
</dbReference>
<dbReference type="AlphaFoldDB" id="A0A8R7U3A1"/>
<reference evidence="4" key="2">
    <citation type="submission" date="2018-03" db="EMBL/GenBank/DDBJ databases">
        <title>The Triticum urartu genome reveals the dynamic nature of wheat genome evolution.</title>
        <authorList>
            <person name="Ling H."/>
            <person name="Ma B."/>
            <person name="Shi X."/>
            <person name="Liu H."/>
            <person name="Dong L."/>
            <person name="Sun H."/>
            <person name="Cao Y."/>
            <person name="Gao Q."/>
            <person name="Zheng S."/>
            <person name="Li Y."/>
            <person name="Yu Y."/>
            <person name="Du H."/>
            <person name="Qi M."/>
            <person name="Li Y."/>
            <person name="Yu H."/>
            <person name="Cui Y."/>
            <person name="Wang N."/>
            <person name="Chen C."/>
            <person name="Wu H."/>
            <person name="Zhao Y."/>
            <person name="Zhang J."/>
            <person name="Li Y."/>
            <person name="Zhou W."/>
            <person name="Zhang B."/>
            <person name="Hu W."/>
            <person name="Eijk M."/>
            <person name="Tang J."/>
            <person name="Witsenboer H."/>
            <person name="Zhao S."/>
            <person name="Li Z."/>
            <person name="Zhang A."/>
            <person name="Wang D."/>
            <person name="Liang C."/>
        </authorList>
    </citation>
    <scope>NUCLEOTIDE SEQUENCE [LARGE SCALE GENOMIC DNA]</scope>
    <source>
        <strain evidence="4">cv. G1812</strain>
    </source>
</reference>
<feature type="domain" description="Wall-associated receptor kinase galacturonan-binding" evidence="3">
    <location>
        <begin position="19"/>
        <end position="77"/>
    </location>
</feature>
<organism evidence="4 5">
    <name type="scientific">Triticum urartu</name>
    <name type="common">Red wild einkorn</name>
    <name type="synonym">Crithodium urartu</name>
    <dbReference type="NCBI Taxonomy" id="4572"/>
    <lineage>
        <taxon>Eukaryota</taxon>
        <taxon>Viridiplantae</taxon>
        <taxon>Streptophyta</taxon>
        <taxon>Embryophyta</taxon>
        <taxon>Tracheophyta</taxon>
        <taxon>Spermatophyta</taxon>
        <taxon>Magnoliopsida</taxon>
        <taxon>Liliopsida</taxon>
        <taxon>Poales</taxon>
        <taxon>Poaceae</taxon>
        <taxon>BOP clade</taxon>
        <taxon>Pooideae</taxon>
        <taxon>Triticodae</taxon>
        <taxon>Triticeae</taxon>
        <taxon>Triticinae</taxon>
        <taxon>Triticum</taxon>
    </lineage>
</organism>